<dbReference type="AlphaFoldDB" id="A0A1V6N6K5"/>
<feature type="region of interest" description="Disordered" evidence="11">
    <location>
        <begin position="41"/>
        <end position="61"/>
    </location>
</feature>
<dbReference type="InterPro" id="IPR036691">
    <property type="entry name" value="Endo/exonu/phosph_ase_sf"/>
</dbReference>
<protein>
    <recommendedName>
        <fullName evidence="14">Endonuclease/exonuclease/phosphatase domain-containing protein</fullName>
    </recommendedName>
</protein>
<feature type="compositionally biased region" description="Polar residues" evidence="11">
    <location>
        <begin position="41"/>
        <end position="54"/>
    </location>
</feature>
<reference evidence="13" key="1">
    <citation type="journal article" date="2017" name="Nat. Microbiol.">
        <title>Global analysis of biosynthetic gene clusters reveals vast potential of secondary metabolite production in Penicillium species.</title>
        <authorList>
            <person name="Nielsen J.C."/>
            <person name="Grijseels S."/>
            <person name="Prigent S."/>
            <person name="Ji B."/>
            <person name="Dainat J."/>
            <person name="Nielsen K.F."/>
            <person name="Frisvad J.C."/>
            <person name="Workman M."/>
            <person name="Nielsen J."/>
        </authorList>
    </citation>
    <scope>NUCLEOTIDE SEQUENCE [LARGE SCALE GENOMIC DNA]</scope>
    <source>
        <strain evidence="13">IBT 4502</strain>
    </source>
</reference>
<evidence type="ECO:0000256" key="3">
    <source>
        <dbReference type="ARBA" id="ARBA00004123"/>
    </source>
</evidence>
<accession>A0A1V6N6K5</accession>
<evidence type="ECO:0000256" key="2">
    <source>
        <dbReference type="ARBA" id="ARBA00001946"/>
    </source>
</evidence>
<keyword evidence="10" id="KW-0539">Nucleus</keyword>
<dbReference type="GO" id="GO:0005737">
    <property type="term" value="C:cytoplasm"/>
    <property type="evidence" value="ECO:0007669"/>
    <property type="project" value="TreeGrafter"/>
</dbReference>
<evidence type="ECO:0000256" key="6">
    <source>
        <dbReference type="ARBA" id="ARBA00022763"/>
    </source>
</evidence>
<comment type="cofactor">
    <cofactor evidence="2">
        <name>Mg(2+)</name>
        <dbReference type="ChEBI" id="CHEBI:18420"/>
    </cofactor>
</comment>
<keyword evidence="6" id="KW-0227">DNA damage</keyword>
<evidence type="ECO:0000313" key="12">
    <source>
        <dbReference type="EMBL" id="OQD60301.1"/>
    </source>
</evidence>
<gene>
    <name evidence="12" type="ORF">PENPOL_c025G00960</name>
</gene>
<evidence type="ECO:0000256" key="10">
    <source>
        <dbReference type="ARBA" id="ARBA00023242"/>
    </source>
</evidence>
<comment type="subcellular location">
    <subcellularLocation>
        <location evidence="3">Nucleus</location>
    </subcellularLocation>
</comment>
<dbReference type="GO" id="GO:0070260">
    <property type="term" value="F:5'-tyrosyl-DNA phosphodiesterase activity"/>
    <property type="evidence" value="ECO:0007669"/>
    <property type="project" value="TreeGrafter"/>
</dbReference>
<evidence type="ECO:0000256" key="5">
    <source>
        <dbReference type="ARBA" id="ARBA00022723"/>
    </source>
</evidence>
<dbReference type="GO" id="GO:0046872">
    <property type="term" value="F:metal ion binding"/>
    <property type="evidence" value="ECO:0007669"/>
    <property type="project" value="UniProtKB-KW"/>
</dbReference>
<evidence type="ECO:0000256" key="8">
    <source>
        <dbReference type="ARBA" id="ARBA00022842"/>
    </source>
</evidence>
<keyword evidence="7" id="KW-0378">Hydrolase</keyword>
<dbReference type="EMBL" id="MDYM01000025">
    <property type="protein sequence ID" value="OQD60301.1"/>
    <property type="molecule type" value="Genomic_DNA"/>
</dbReference>
<evidence type="ECO:0000313" key="13">
    <source>
        <dbReference type="Proteomes" id="UP000191408"/>
    </source>
</evidence>
<dbReference type="GO" id="GO:0006302">
    <property type="term" value="P:double-strand break repair"/>
    <property type="evidence" value="ECO:0007669"/>
    <property type="project" value="TreeGrafter"/>
</dbReference>
<comment type="caution">
    <text evidence="12">The sequence shown here is derived from an EMBL/GenBank/DDBJ whole genome shotgun (WGS) entry which is preliminary data.</text>
</comment>
<evidence type="ECO:0000256" key="4">
    <source>
        <dbReference type="ARBA" id="ARBA00022722"/>
    </source>
</evidence>
<comment type="cofactor">
    <cofactor evidence="1">
        <name>Mn(2+)</name>
        <dbReference type="ChEBI" id="CHEBI:29035"/>
    </cofactor>
</comment>
<keyword evidence="9" id="KW-0234">DNA repair</keyword>
<evidence type="ECO:0000256" key="7">
    <source>
        <dbReference type="ARBA" id="ARBA00022801"/>
    </source>
</evidence>
<keyword evidence="5" id="KW-0479">Metal-binding</keyword>
<evidence type="ECO:0000256" key="9">
    <source>
        <dbReference type="ARBA" id="ARBA00023204"/>
    </source>
</evidence>
<dbReference type="OrthoDB" id="9975959at2759"/>
<dbReference type="PANTHER" id="PTHR15822">
    <property type="entry name" value="TRAF AND TNF RECEPTOR-ASSOCIATED PROTEIN"/>
    <property type="match status" value="1"/>
</dbReference>
<name>A0A1V6N6K5_PENPO</name>
<evidence type="ECO:0008006" key="14">
    <source>
        <dbReference type="Google" id="ProtNLM"/>
    </source>
</evidence>
<sequence>MDIYAHVRTSIMSWKSDTPLPTDIPSDPKFQSWHQFNQSSQQWNPVSANENTEPPQHAGDDTSSNLVLLTWNIDALSEKTQERVIELLKFITELDTNVDIIFLQEVSQRALRLILSHERIRASWFSSEHENTPCRHSFTTMTLVSKTRFGSRHSSEISRFALGPVWRVDFPSHFRRDVLFCDLFVPSSTDASTTRVRLANVHLDSLPIRPSHRPRQLSIVSSFLRSAGCGLVAGDFNPVLDEDAALIETNGLTDVWMALRPEEPGYTWGADGKQRFPPNRMDKVAMLGLEARGIEILEARRVGELEGQQDTRSDANTPDSEQTEPAALWSDHHGLLCSFGLGE</sequence>
<organism evidence="12 13">
    <name type="scientific">Penicillium polonicum</name>
    <dbReference type="NCBI Taxonomy" id="60169"/>
    <lineage>
        <taxon>Eukaryota</taxon>
        <taxon>Fungi</taxon>
        <taxon>Dikarya</taxon>
        <taxon>Ascomycota</taxon>
        <taxon>Pezizomycotina</taxon>
        <taxon>Eurotiomycetes</taxon>
        <taxon>Eurotiomycetidae</taxon>
        <taxon>Eurotiales</taxon>
        <taxon>Aspergillaceae</taxon>
        <taxon>Penicillium</taxon>
    </lineage>
</organism>
<dbReference type="InterPro" id="IPR051547">
    <property type="entry name" value="TDP2-like"/>
</dbReference>
<proteinExistence type="predicted"/>
<keyword evidence="8" id="KW-0460">Magnesium</keyword>
<dbReference type="SUPFAM" id="SSF56219">
    <property type="entry name" value="DNase I-like"/>
    <property type="match status" value="1"/>
</dbReference>
<dbReference type="Gene3D" id="3.60.10.10">
    <property type="entry name" value="Endonuclease/exonuclease/phosphatase"/>
    <property type="match status" value="1"/>
</dbReference>
<dbReference type="CDD" id="cd09080">
    <property type="entry name" value="TDP2"/>
    <property type="match status" value="1"/>
</dbReference>
<evidence type="ECO:0000256" key="11">
    <source>
        <dbReference type="SAM" id="MobiDB-lite"/>
    </source>
</evidence>
<keyword evidence="4" id="KW-0540">Nuclease</keyword>
<dbReference type="GO" id="GO:0004518">
    <property type="term" value="F:nuclease activity"/>
    <property type="evidence" value="ECO:0007669"/>
    <property type="project" value="UniProtKB-KW"/>
</dbReference>
<dbReference type="Proteomes" id="UP000191408">
    <property type="component" value="Unassembled WGS sequence"/>
</dbReference>
<feature type="region of interest" description="Disordered" evidence="11">
    <location>
        <begin position="305"/>
        <end position="328"/>
    </location>
</feature>
<dbReference type="PANTHER" id="PTHR15822:SF4">
    <property type="entry name" value="TYROSYL-DNA PHOSPHODIESTERASE 2"/>
    <property type="match status" value="1"/>
</dbReference>
<dbReference type="GO" id="GO:0005634">
    <property type="term" value="C:nucleus"/>
    <property type="evidence" value="ECO:0007669"/>
    <property type="project" value="UniProtKB-SubCell"/>
</dbReference>
<dbReference type="GO" id="GO:0003697">
    <property type="term" value="F:single-stranded DNA binding"/>
    <property type="evidence" value="ECO:0007669"/>
    <property type="project" value="TreeGrafter"/>
</dbReference>
<keyword evidence="13" id="KW-1185">Reference proteome</keyword>
<evidence type="ECO:0000256" key="1">
    <source>
        <dbReference type="ARBA" id="ARBA00001936"/>
    </source>
</evidence>